<evidence type="ECO:0000313" key="2">
    <source>
        <dbReference type="EMBL" id="OHE99977.1"/>
    </source>
</evidence>
<organism evidence="2 3">
    <name type="scientific">Colletotrichum orchidophilum</name>
    <dbReference type="NCBI Taxonomy" id="1209926"/>
    <lineage>
        <taxon>Eukaryota</taxon>
        <taxon>Fungi</taxon>
        <taxon>Dikarya</taxon>
        <taxon>Ascomycota</taxon>
        <taxon>Pezizomycotina</taxon>
        <taxon>Sordariomycetes</taxon>
        <taxon>Hypocreomycetidae</taxon>
        <taxon>Glomerellales</taxon>
        <taxon>Glomerellaceae</taxon>
        <taxon>Colletotrichum</taxon>
    </lineage>
</organism>
<keyword evidence="1" id="KW-0812">Transmembrane</keyword>
<dbReference type="OrthoDB" id="1924787at2759"/>
<reference evidence="2 3" key="1">
    <citation type="submission" date="2016-09" db="EMBL/GenBank/DDBJ databases">
        <authorList>
            <person name="Capua I."/>
            <person name="De Benedictis P."/>
            <person name="Joannis T."/>
            <person name="Lombin L.H."/>
            <person name="Cattoli G."/>
        </authorList>
    </citation>
    <scope>NUCLEOTIDE SEQUENCE [LARGE SCALE GENOMIC DNA]</scope>
    <source>
        <strain evidence="2 3">IMI 309357</strain>
    </source>
</reference>
<keyword evidence="1" id="KW-1133">Transmembrane helix</keyword>
<comment type="caution">
    <text evidence="2">The sequence shown here is derived from an EMBL/GenBank/DDBJ whole genome shotgun (WGS) entry which is preliminary data.</text>
</comment>
<dbReference type="InterPro" id="IPR036259">
    <property type="entry name" value="MFS_trans_sf"/>
</dbReference>
<dbReference type="GeneID" id="34557781"/>
<protein>
    <submittedName>
        <fullName evidence="2">Uncharacterized protein</fullName>
    </submittedName>
</protein>
<dbReference type="RefSeq" id="XP_022477122.1">
    <property type="nucleotide sequence ID" value="XM_022616271.1"/>
</dbReference>
<dbReference type="Proteomes" id="UP000176998">
    <property type="component" value="Unassembled WGS sequence"/>
</dbReference>
<feature type="transmembrane region" description="Helical" evidence="1">
    <location>
        <begin position="96"/>
        <end position="115"/>
    </location>
</feature>
<dbReference type="Gene3D" id="1.20.1250.20">
    <property type="entry name" value="MFS general substrate transporter like domains"/>
    <property type="match status" value="1"/>
</dbReference>
<evidence type="ECO:0000256" key="1">
    <source>
        <dbReference type="SAM" id="Phobius"/>
    </source>
</evidence>
<gene>
    <name evidence="2" type="ORF">CORC01_04624</name>
</gene>
<keyword evidence="3" id="KW-1185">Reference proteome</keyword>
<dbReference type="AlphaFoldDB" id="A0A1G4BF58"/>
<keyword evidence="1" id="KW-0472">Membrane</keyword>
<evidence type="ECO:0000313" key="3">
    <source>
        <dbReference type="Proteomes" id="UP000176998"/>
    </source>
</evidence>
<sequence>MSRILLLDICSIGSRFALDDGSRAIENDLMEEPKRLLLANLDNVSAENVQADILIADLCEAHLNASLETSFLHATSQSRQYLVNPIRLLSLAWKFYFVYIVILVVEVVYIWFLFVEIKGLIVEETGVLFNGQDVKISKEAGMHGDATFEEGAVGKAVEKVQAVST</sequence>
<proteinExistence type="predicted"/>
<name>A0A1G4BF58_9PEZI</name>
<accession>A0A1G4BF58</accession>
<dbReference type="EMBL" id="MJBS01000031">
    <property type="protein sequence ID" value="OHE99977.1"/>
    <property type="molecule type" value="Genomic_DNA"/>
</dbReference>